<feature type="domain" description="ABC transporter" evidence="9">
    <location>
        <begin position="333"/>
        <end position="559"/>
    </location>
</feature>
<feature type="coiled-coil region" evidence="8">
    <location>
        <begin position="254"/>
        <end position="281"/>
    </location>
</feature>
<dbReference type="PROSITE" id="PS50893">
    <property type="entry name" value="ABC_TRANSPORTER_2"/>
    <property type="match status" value="2"/>
</dbReference>
<organism evidence="10 11">
    <name type="scientific">Flagellimonas abyssi</name>
    <dbReference type="NCBI Taxonomy" id="2864871"/>
    <lineage>
        <taxon>Bacteria</taxon>
        <taxon>Pseudomonadati</taxon>
        <taxon>Bacteroidota</taxon>
        <taxon>Flavobacteriia</taxon>
        <taxon>Flavobacteriales</taxon>
        <taxon>Flavobacteriaceae</taxon>
        <taxon>Flagellimonas</taxon>
    </lineage>
</organism>
<evidence type="ECO:0000256" key="8">
    <source>
        <dbReference type="SAM" id="Coils"/>
    </source>
</evidence>
<evidence type="ECO:0000313" key="10">
    <source>
        <dbReference type="EMBL" id="MBW8198508.1"/>
    </source>
</evidence>
<evidence type="ECO:0000313" key="11">
    <source>
        <dbReference type="Proteomes" id="UP001196136"/>
    </source>
</evidence>
<dbReference type="PANTHER" id="PTHR43858:SF1">
    <property type="entry name" value="ABC TRANSPORTER-RELATED PROTEIN"/>
    <property type="match status" value="1"/>
</dbReference>
<keyword evidence="7" id="KW-0694">RNA-binding</keyword>
<dbReference type="RefSeq" id="WP_220112226.1">
    <property type="nucleotide sequence ID" value="NZ_JAHZSV010000001.1"/>
</dbReference>
<keyword evidence="3 7" id="KW-0699">rRNA-binding</keyword>
<dbReference type="CDD" id="cd03221">
    <property type="entry name" value="ABCF_EF-3"/>
    <property type="match status" value="2"/>
</dbReference>
<dbReference type="Pfam" id="PF12848">
    <property type="entry name" value="ABC_tran_Xtn"/>
    <property type="match status" value="1"/>
</dbReference>
<dbReference type="InterPro" id="IPR017871">
    <property type="entry name" value="ABC_transporter-like_CS"/>
</dbReference>
<comment type="domain">
    <text evidence="7">The arm domain is inserted in the first ABC transporter domain. Probably contacts ribosomal protein L1.</text>
</comment>
<comment type="function">
    <text evidence="7">A translation factor that gates the progression of the 70S ribosomal initiation complex (IC, containing tRNA(fMet) in the P-site) into the translation elongation cycle by using a mechanism sensitive to the ATP/ADP ratio. Binds to the 70S ribosome E-site where it modulates the state of the translating ribosome during subunit translocation. ATP hydrolysis probably frees it from the ribosome, which can enter the elongation phase.</text>
</comment>
<evidence type="ECO:0000256" key="1">
    <source>
        <dbReference type="ARBA" id="ARBA00005868"/>
    </source>
</evidence>
<name>A0ABS7ELP7_9FLAO</name>
<dbReference type="SUPFAM" id="SSF52540">
    <property type="entry name" value="P-loop containing nucleoside triphosphate hydrolases"/>
    <property type="match status" value="2"/>
</dbReference>
<keyword evidence="6 7" id="KW-0810">Translation regulation</keyword>
<comment type="catalytic activity">
    <reaction evidence="7">
        <text>ATP + H2O = ADP + phosphate + H(+)</text>
        <dbReference type="Rhea" id="RHEA:13065"/>
        <dbReference type="ChEBI" id="CHEBI:15377"/>
        <dbReference type="ChEBI" id="CHEBI:15378"/>
        <dbReference type="ChEBI" id="CHEBI:30616"/>
        <dbReference type="ChEBI" id="CHEBI:43474"/>
        <dbReference type="ChEBI" id="CHEBI:456216"/>
    </reaction>
</comment>
<keyword evidence="11" id="KW-1185">Reference proteome</keyword>
<dbReference type="InterPro" id="IPR032781">
    <property type="entry name" value="ABC_tran_Xtn"/>
</dbReference>
<dbReference type="HAMAP" id="MF_00847">
    <property type="entry name" value="EttA"/>
    <property type="match status" value="1"/>
</dbReference>
<dbReference type="PANTHER" id="PTHR43858">
    <property type="entry name" value="ENERGY-DEPENDENT TRANSLATIONAL THROTTLE PROTEIN ETTA"/>
    <property type="match status" value="1"/>
</dbReference>
<dbReference type="EC" id="3.6.1.-" evidence="7"/>
<feature type="domain" description="ABC transporter" evidence="9">
    <location>
        <begin position="9"/>
        <end position="268"/>
    </location>
</feature>
<keyword evidence="8" id="KW-0175">Coiled coil</keyword>
<dbReference type="InterPro" id="IPR022374">
    <property type="entry name" value="EttA"/>
</dbReference>
<comment type="caution">
    <text evidence="7">Lacks conserved residue(s) required for the propagation of feature annotation.</text>
</comment>
<keyword evidence="4 7" id="KW-0547">Nucleotide-binding</keyword>
<comment type="similarity">
    <text evidence="1 7">Belongs to the ABC transporter superfamily. ABCF family. Translational throttle EttA subfamily.</text>
</comment>
<keyword evidence="5 7" id="KW-0067">ATP-binding</keyword>
<dbReference type="Proteomes" id="UP001196136">
    <property type="component" value="Unassembled WGS sequence"/>
</dbReference>
<dbReference type="NCBIfam" id="NF008775">
    <property type="entry name" value="PRK11819.1"/>
    <property type="match status" value="1"/>
</dbReference>
<protein>
    <recommendedName>
        <fullName evidence="7">Energy-dependent translational throttle protein EttA</fullName>
        <ecNumber evidence="7">3.6.1.-</ecNumber>
    </recommendedName>
    <alternativeName>
        <fullName evidence="7">Translational regulatory factor EttA</fullName>
    </alternativeName>
</protein>
<accession>A0ABS7ELP7</accession>
<feature type="binding site" evidence="7">
    <location>
        <begin position="365"/>
        <end position="372"/>
    </location>
    <ligand>
        <name>ATP</name>
        <dbReference type="ChEBI" id="CHEBI:30616"/>
        <label>2</label>
    </ligand>
</feature>
<dbReference type="InterPro" id="IPR003439">
    <property type="entry name" value="ABC_transporter-like_ATP-bd"/>
</dbReference>
<dbReference type="PROSITE" id="PS00211">
    <property type="entry name" value="ABC_TRANSPORTER_1"/>
    <property type="match status" value="1"/>
</dbReference>
<comment type="subcellular location">
    <subcellularLocation>
        <location evidence="7">Cytoplasm</location>
    </subcellularLocation>
    <text evidence="7">Associates with ribosomes and polysomes.</text>
</comment>
<evidence type="ECO:0000256" key="2">
    <source>
        <dbReference type="ARBA" id="ARBA00022555"/>
    </source>
</evidence>
<dbReference type="InterPro" id="IPR027417">
    <property type="entry name" value="P-loop_NTPase"/>
</dbReference>
<sequence length="563" mass="63607">MSDDKKVIFSMSGVTKTYKTANTPVLKNIYLSFFYGAKIGILGLNGSGKSTLLKIIAGVDKNYQGDVVFSPGYSVGYLEQEPQLDENKTVLEVVKEGVAETVAILDEYNKINDMFGLPEVYEDADKMQKLMDKQAALQDQIDASNAWELDTKLEIAMDALRTPESDKKIGVLSGGERRRVALCRLLLKEPDVLLLDEPTNHLDAESVHWLEHHLAQYKGTVIAVTHDRYFLDNVAGWILELDRGEGIPWKGNYSSWLDQKAKRLEQENKQASKRQKTLERELDWVRQGAKGRQAKQKARLKNYDKLLSQDQKQIEEKLEIYIPNGPRLGTNVIEAKGVSKAFGDKLLYEELNFNLPQAGIVGIIGPNGAGKTTIFKMIMGEETPDKGEFIVGDTAKLAYVDQSHSNIDPEKSIWENFSDSQELIMMGGKQVNSRAYLSRFNFSGSEQNKKVNMLSGGERNRLHLAMTLKEEGNVLLLDEPTNDLDVNTLRALEEGLENFAGCAVIISHDRWFLDRICTHILAFEGDSQVYFFEGSFSDYEENKKKRLGTDIMPKRIKYKKLIR</sequence>
<reference evidence="10 11" key="1">
    <citation type="submission" date="2021-08" db="EMBL/GenBank/DDBJ databases">
        <title>Muricauda profundi sp. nov., a marine bacterium isolated from deep seawater of the Mariana Trench.</title>
        <authorList>
            <person name="Wei Y."/>
        </authorList>
    </citation>
    <scope>NUCLEOTIDE SEQUENCE [LARGE SCALE GENOMIC DNA]</scope>
    <source>
        <strain evidence="10 11">W52</strain>
    </source>
</reference>
<dbReference type="Pfam" id="PF00005">
    <property type="entry name" value="ABC_tran"/>
    <property type="match status" value="2"/>
</dbReference>
<keyword evidence="7" id="KW-0378">Hydrolase</keyword>
<dbReference type="InterPro" id="IPR003593">
    <property type="entry name" value="AAA+_ATPase"/>
</dbReference>
<comment type="subunit">
    <text evidence="7">Monomer. Probably contacts ribosomal proteins L1, L5, L33 and S7, the 16S and 23S rRNA and the P-site containing tRNA(fMet).</text>
</comment>
<feature type="region of interest" description="PtIM" evidence="7">
    <location>
        <begin position="251"/>
        <end position="331"/>
    </location>
</feature>
<comment type="domain">
    <text evidence="7">The P-site tRNA interaction motif (PtIM domain) probably interacts with the P-site tRNA(fMet) as well as the 23S rRNA.</text>
</comment>
<gene>
    <name evidence="7 10" type="primary">ettA</name>
    <name evidence="10" type="ORF">K1F36_01610</name>
</gene>
<keyword evidence="2 7" id="KW-0820">tRNA-binding</keyword>
<evidence type="ECO:0000256" key="5">
    <source>
        <dbReference type="ARBA" id="ARBA00022840"/>
    </source>
</evidence>
<keyword evidence="7" id="KW-0963">Cytoplasm</keyword>
<dbReference type="NCBIfam" id="TIGR03719">
    <property type="entry name" value="ABC_ABC_ChvD"/>
    <property type="match status" value="1"/>
</dbReference>
<evidence type="ECO:0000256" key="6">
    <source>
        <dbReference type="ARBA" id="ARBA00022845"/>
    </source>
</evidence>
<dbReference type="EMBL" id="JAHZSV010000001">
    <property type="protein sequence ID" value="MBW8198508.1"/>
    <property type="molecule type" value="Genomic_DNA"/>
</dbReference>
<evidence type="ECO:0000259" key="9">
    <source>
        <dbReference type="PROSITE" id="PS50893"/>
    </source>
</evidence>
<keyword evidence="7" id="KW-0648">Protein biosynthesis</keyword>
<evidence type="ECO:0000256" key="4">
    <source>
        <dbReference type="ARBA" id="ARBA00022741"/>
    </source>
</evidence>
<keyword evidence="7" id="KW-0677">Repeat</keyword>
<evidence type="ECO:0000256" key="7">
    <source>
        <dbReference type="HAMAP-Rule" id="MF_00847"/>
    </source>
</evidence>
<dbReference type="Gene3D" id="3.40.50.300">
    <property type="entry name" value="P-loop containing nucleotide triphosphate hydrolases"/>
    <property type="match status" value="2"/>
</dbReference>
<comment type="caution">
    <text evidence="10">The sequence shown here is derived from an EMBL/GenBank/DDBJ whole genome shotgun (WGS) entry which is preliminary data.</text>
</comment>
<proteinExistence type="inferred from homology"/>
<dbReference type="SMART" id="SM00382">
    <property type="entry name" value="AAA"/>
    <property type="match status" value="2"/>
</dbReference>
<evidence type="ECO:0000256" key="3">
    <source>
        <dbReference type="ARBA" id="ARBA00022730"/>
    </source>
</evidence>